<reference evidence="8" key="1">
    <citation type="journal article" date="2021" name="Front. Microbiol.">
        <title>Comprehensive Comparative Genomics and Phenotyping of Methylobacterium Species.</title>
        <authorList>
            <person name="Alessa O."/>
            <person name="Ogura Y."/>
            <person name="Fujitani Y."/>
            <person name="Takami H."/>
            <person name="Hayashi T."/>
            <person name="Sahin N."/>
            <person name="Tani A."/>
        </authorList>
    </citation>
    <scope>NUCLEOTIDE SEQUENCE</scope>
    <source>
        <strain evidence="8">KCTC 52305</strain>
    </source>
</reference>
<evidence type="ECO:0000259" key="7">
    <source>
        <dbReference type="PROSITE" id="PS51733"/>
    </source>
</evidence>
<dbReference type="PIRSF" id="PIRSF016262">
    <property type="entry name" value="LPLase"/>
    <property type="match status" value="1"/>
</dbReference>
<dbReference type="EC" id="2.3.1.181" evidence="5 6"/>
<feature type="binding site" evidence="5">
    <location>
        <begin position="177"/>
        <end position="179"/>
    </location>
    <ligand>
        <name>substrate</name>
    </ligand>
</feature>
<dbReference type="PROSITE" id="PS01313">
    <property type="entry name" value="LIPB"/>
    <property type="match status" value="1"/>
</dbReference>
<dbReference type="EMBL" id="BPQH01000001">
    <property type="protein sequence ID" value="GJD47655.1"/>
    <property type="molecule type" value="Genomic_DNA"/>
</dbReference>
<organism evidence="8 9">
    <name type="scientific">Methylobacterium crusticola</name>
    <dbReference type="NCBI Taxonomy" id="1697972"/>
    <lineage>
        <taxon>Bacteria</taxon>
        <taxon>Pseudomonadati</taxon>
        <taxon>Pseudomonadota</taxon>
        <taxon>Alphaproteobacteria</taxon>
        <taxon>Hyphomicrobiales</taxon>
        <taxon>Methylobacteriaceae</taxon>
        <taxon>Methylobacterium</taxon>
    </lineage>
</organism>
<reference evidence="8" key="2">
    <citation type="submission" date="2021-08" db="EMBL/GenBank/DDBJ databases">
        <authorList>
            <person name="Tani A."/>
            <person name="Ola A."/>
            <person name="Ogura Y."/>
            <person name="Katsura K."/>
            <person name="Hayashi T."/>
        </authorList>
    </citation>
    <scope>NUCLEOTIDE SEQUENCE</scope>
    <source>
        <strain evidence="8">KCTC 52305</strain>
    </source>
</reference>
<comment type="miscellaneous">
    <text evidence="5">In the reaction, the free carboxyl group of octanoic acid is attached via an amide linkage to the epsilon-amino group of a specific lysine residue of lipoyl domains of lipoate-dependent enzymes.</text>
</comment>
<feature type="binding site" evidence="5">
    <location>
        <begin position="164"/>
        <end position="166"/>
    </location>
    <ligand>
        <name>substrate</name>
    </ligand>
</feature>
<feature type="domain" description="BPL/LPL catalytic" evidence="7">
    <location>
        <begin position="50"/>
        <end position="233"/>
    </location>
</feature>
<evidence type="ECO:0000256" key="3">
    <source>
        <dbReference type="ARBA" id="ARBA00023315"/>
    </source>
</evidence>
<comment type="catalytic activity">
    <reaction evidence="5 6">
        <text>octanoyl-[ACP] + L-lysyl-[protein] = N(6)-octanoyl-L-lysyl-[protein] + holo-[ACP] + H(+)</text>
        <dbReference type="Rhea" id="RHEA:17665"/>
        <dbReference type="Rhea" id="RHEA-COMP:9636"/>
        <dbReference type="Rhea" id="RHEA-COMP:9685"/>
        <dbReference type="Rhea" id="RHEA-COMP:9752"/>
        <dbReference type="Rhea" id="RHEA-COMP:9928"/>
        <dbReference type="ChEBI" id="CHEBI:15378"/>
        <dbReference type="ChEBI" id="CHEBI:29969"/>
        <dbReference type="ChEBI" id="CHEBI:64479"/>
        <dbReference type="ChEBI" id="CHEBI:78463"/>
        <dbReference type="ChEBI" id="CHEBI:78809"/>
        <dbReference type="EC" id="2.3.1.181"/>
    </reaction>
</comment>
<dbReference type="InterPro" id="IPR020605">
    <property type="entry name" value="Octanoyltransferase_CS"/>
</dbReference>
<evidence type="ECO:0000256" key="5">
    <source>
        <dbReference type="HAMAP-Rule" id="MF_00013"/>
    </source>
</evidence>
<evidence type="ECO:0000256" key="1">
    <source>
        <dbReference type="ARBA" id="ARBA00004821"/>
    </source>
</evidence>
<feature type="binding site" evidence="5">
    <location>
        <begin position="89"/>
        <end position="96"/>
    </location>
    <ligand>
        <name>substrate</name>
    </ligand>
</feature>
<keyword evidence="9" id="KW-1185">Reference proteome</keyword>
<comment type="function">
    <text evidence="4 5 6">Catalyzes the transfer of endogenously produced octanoic acid from octanoyl-acyl-carrier-protein onto the lipoyl domains of lipoate-dependent enzymes. Lipoyl-ACP can also act as a substrate although octanoyl-ACP is likely to be the physiological substrate.</text>
</comment>
<keyword evidence="2 5" id="KW-0808">Transferase</keyword>
<evidence type="ECO:0000313" key="9">
    <source>
        <dbReference type="Proteomes" id="UP001055167"/>
    </source>
</evidence>
<dbReference type="RefSeq" id="WP_128563764.1">
    <property type="nucleotide sequence ID" value="NZ_BPQH01000001.1"/>
</dbReference>
<dbReference type="NCBIfam" id="NF010921">
    <property type="entry name" value="PRK14341.1"/>
    <property type="match status" value="1"/>
</dbReference>
<feature type="active site" description="Acyl-thioester intermediate" evidence="5">
    <location>
        <position position="195"/>
    </location>
</feature>
<dbReference type="NCBIfam" id="TIGR00214">
    <property type="entry name" value="lipB"/>
    <property type="match status" value="1"/>
</dbReference>
<dbReference type="PROSITE" id="PS51733">
    <property type="entry name" value="BPL_LPL_CATALYTIC"/>
    <property type="match status" value="1"/>
</dbReference>
<dbReference type="PANTHER" id="PTHR10993:SF7">
    <property type="entry name" value="LIPOYLTRANSFERASE 2, MITOCHONDRIAL-RELATED"/>
    <property type="match status" value="1"/>
</dbReference>
<name>A0ABQ4QQT6_9HYPH</name>
<dbReference type="InterPro" id="IPR004143">
    <property type="entry name" value="BPL_LPL_catalytic"/>
</dbReference>
<comment type="subcellular location">
    <subcellularLocation>
        <location evidence="5">Cytoplasm</location>
    </subcellularLocation>
</comment>
<feature type="site" description="Lowers pKa of active site Cys" evidence="5">
    <location>
        <position position="161"/>
    </location>
</feature>
<dbReference type="CDD" id="cd16444">
    <property type="entry name" value="LipB"/>
    <property type="match status" value="1"/>
</dbReference>
<sequence>MVNARLAAAPEGLRAAPGAPPVAWAVREGLLDYRAAEAAMEARAAAIAEGRAPEAVWLVEHPPLYTAGTSAREADLVAPGRFPVHRTGRGGQYTYHGPGQRVAYVMLDLNRRRPDLRAYVAALETWLIATLDAFTIRGERREDRVGVWVRRPEKGPGVEDKIAAIGIRVRRWVTFHGISLNVEPDLSHFSGIVPCGVRGHGVTSLVDLGRPVSMPEVDGVLRARFEDVFGPTRPGVPDEAGDGGP</sequence>
<dbReference type="Proteomes" id="UP001055167">
    <property type="component" value="Unassembled WGS sequence"/>
</dbReference>
<evidence type="ECO:0000256" key="4">
    <source>
        <dbReference type="ARBA" id="ARBA00024732"/>
    </source>
</evidence>
<dbReference type="Gene3D" id="3.30.930.10">
    <property type="entry name" value="Bira Bifunctional Protein, Domain 2"/>
    <property type="match status" value="1"/>
</dbReference>
<keyword evidence="5" id="KW-0963">Cytoplasm</keyword>
<comment type="caution">
    <text evidence="8">The sequence shown here is derived from an EMBL/GenBank/DDBJ whole genome shotgun (WGS) entry which is preliminary data.</text>
</comment>
<evidence type="ECO:0000313" key="8">
    <source>
        <dbReference type="EMBL" id="GJD47655.1"/>
    </source>
</evidence>
<comment type="pathway">
    <text evidence="1 5 6">Protein modification; protein lipoylation via endogenous pathway; protein N(6)-(lipoyl)lysine from octanoyl-[acyl-carrier-protein]: step 1/2.</text>
</comment>
<dbReference type="SUPFAM" id="SSF55681">
    <property type="entry name" value="Class II aaRS and biotin synthetases"/>
    <property type="match status" value="1"/>
</dbReference>
<gene>
    <name evidence="5 8" type="primary">lipB</name>
    <name evidence="8" type="ORF">OPKNFCMD_0363</name>
</gene>
<keyword evidence="3 5" id="KW-0012">Acyltransferase</keyword>
<proteinExistence type="inferred from homology"/>
<comment type="similarity">
    <text evidence="5 6">Belongs to the LipB family.</text>
</comment>
<dbReference type="PANTHER" id="PTHR10993">
    <property type="entry name" value="OCTANOYLTRANSFERASE"/>
    <property type="match status" value="1"/>
</dbReference>
<protein>
    <recommendedName>
        <fullName evidence="5 6">Octanoyltransferase</fullName>
        <ecNumber evidence="5 6">2.3.1.181</ecNumber>
    </recommendedName>
    <alternativeName>
        <fullName evidence="5">Lipoate-protein ligase B</fullName>
    </alternativeName>
    <alternativeName>
        <fullName evidence="5">Lipoyl/octanoyl transferase</fullName>
    </alternativeName>
    <alternativeName>
        <fullName evidence="5">Octanoyl-[acyl-carrier-protein]-protein N-octanoyltransferase</fullName>
    </alternativeName>
</protein>
<evidence type="ECO:0000256" key="2">
    <source>
        <dbReference type="ARBA" id="ARBA00022679"/>
    </source>
</evidence>
<dbReference type="HAMAP" id="MF_00013">
    <property type="entry name" value="LipB"/>
    <property type="match status" value="1"/>
</dbReference>
<accession>A0ABQ4QQT6</accession>
<dbReference type="InterPro" id="IPR000544">
    <property type="entry name" value="Octanoyltransferase"/>
</dbReference>
<dbReference type="Pfam" id="PF21948">
    <property type="entry name" value="LplA-B_cat"/>
    <property type="match status" value="1"/>
</dbReference>
<dbReference type="NCBIfam" id="NF010925">
    <property type="entry name" value="PRK14345.1"/>
    <property type="match status" value="1"/>
</dbReference>
<dbReference type="InterPro" id="IPR045864">
    <property type="entry name" value="aa-tRNA-synth_II/BPL/LPL"/>
</dbReference>
<evidence type="ECO:0000256" key="6">
    <source>
        <dbReference type="PIRNR" id="PIRNR016262"/>
    </source>
</evidence>